<dbReference type="PANTHER" id="PTHR45807">
    <property type="entry name" value="TYROSINE-PROTEIN KINASE HOPSCOTCH"/>
    <property type="match status" value="1"/>
</dbReference>
<dbReference type="Gene3D" id="3.30.505.10">
    <property type="entry name" value="SH2 domain"/>
    <property type="match status" value="1"/>
</dbReference>
<keyword evidence="5 12" id="KW-0418">Kinase</keyword>
<dbReference type="PROSITE" id="PS50011">
    <property type="entry name" value="PROTEIN_KINASE_DOM"/>
    <property type="match status" value="2"/>
</dbReference>
<reference evidence="17" key="3">
    <citation type="journal article" date="2016" name="Gigascience">
        <title>De novo construction of an expanded transcriptome assembly for the western tarnished plant bug, Lygus hesperus.</title>
        <authorList>
            <person name="Tassone E.E."/>
            <person name="Geib S.M."/>
            <person name="Hall B."/>
            <person name="Fabrick J.A."/>
            <person name="Brent C.S."/>
            <person name="Hull J.J."/>
        </authorList>
    </citation>
    <scope>NUCLEOTIDE SEQUENCE</scope>
</reference>
<dbReference type="InterPro" id="IPR011009">
    <property type="entry name" value="Kinase-like_dom_sf"/>
</dbReference>
<comment type="similarity">
    <text evidence="12">Belongs to the protein kinase superfamily. Tyr protein kinase family.</text>
</comment>
<dbReference type="GO" id="GO:0035556">
    <property type="term" value="P:intracellular signal transduction"/>
    <property type="evidence" value="ECO:0007669"/>
    <property type="project" value="InterPro"/>
</dbReference>
<dbReference type="InterPro" id="IPR020635">
    <property type="entry name" value="Tyr_kinase_cat_dom"/>
</dbReference>
<dbReference type="GO" id="GO:0071944">
    <property type="term" value="C:cell periphery"/>
    <property type="evidence" value="ECO:0007669"/>
    <property type="project" value="UniProtKB-ARBA"/>
</dbReference>
<dbReference type="InterPro" id="IPR035963">
    <property type="entry name" value="FERM_2"/>
</dbReference>
<dbReference type="PANTHER" id="PTHR45807:SF7">
    <property type="entry name" value="TYROSINE-PROTEIN KINASE HOPSCOTCH"/>
    <property type="match status" value="1"/>
</dbReference>
<dbReference type="EMBL" id="GDHC01013917">
    <property type="protein sequence ID" value="JAQ04712.1"/>
    <property type="molecule type" value="Transcribed_RNA"/>
</dbReference>
<dbReference type="PRINTS" id="PR01823">
    <property type="entry name" value="JANUSKINASE"/>
</dbReference>
<dbReference type="Gene3D" id="1.10.510.10">
    <property type="entry name" value="Transferase(Phosphotransferase) domain 1"/>
    <property type="match status" value="2"/>
</dbReference>
<evidence type="ECO:0000259" key="13">
    <source>
        <dbReference type="PROSITE" id="PS50001"/>
    </source>
</evidence>
<feature type="domain" description="Protein kinase" evidence="14">
    <location>
        <begin position="455"/>
        <end position="713"/>
    </location>
</feature>
<evidence type="ECO:0000256" key="8">
    <source>
        <dbReference type="ARBA" id="ARBA00023137"/>
    </source>
</evidence>
<dbReference type="SMART" id="SM00219">
    <property type="entry name" value="TyrKc"/>
    <property type="match status" value="2"/>
</dbReference>
<dbReference type="PROSITE" id="PS50057">
    <property type="entry name" value="FERM_3"/>
    <property type="match status" value="1"/>
</dbReference>
<sequence>MSERTVKIIAVDKKIELLVNERTTVEEAIVIICKKLRIKPTCRHLFGLRCEENQWIPLSYKLWDCTSKHLEARIRFRTPSIETLLERDINTFDYYFFQVRDDVLNDRVSDISYEKHKEELMGLGVSDMYRVKIEKGISRDNLLNDYKRYIPKEVLKHHKFFVKKPLLDSLIRVESYGNHDILKIKRSYLEQFEEMAPNYLSETYDAQIDEGGTLRGATVQVNIFHKDFPGIQYLYKGKKEWMHMSTIDGLCCISLNKNGTAEISRKTGIPIYLTMKNFNSMISFVTTVEGYYRLSVKWTFNICRDLITPSLVTLRSIKCHGPVGGKFSYTKLEQKRDNKPGCFILRECEIFYDVYYIDVCMSDRKVSTFKIERKGDGHYVFSAEPNERFESIGAIVARYKVQGSDPYFKECIPPSEYDDSILLLCKVNTYLPTPKDHFDRLFSEDRVSSPICIQFKHLQIFSGKTFSGKFGCTQVHKCLWKPDNVSSKYDVALKVLKPKYEQTHLKELLELAGKWGMLKSSAVVRLIGVVLSSSIAMVFEFFPLGPLNVYLQQKKTIIQEIDLVEAATYIANAMWHMEGEGIVHGYLRCHKVLVTEHTDRTFSVRVADPGIHILYGINDLHWIPPEHHQNPAEVKKHTSADMWALGTTLWQLFSYGKEPFVSELKQFYSLGNTLERPEDCSYEIYKLMQECWNFDPDQRKRPQAAMRDLNQLLYQVHNSRRAHSYTIAKVNDKNKTHALDLLNDTNATLDSQSLAFSATSAITGSTYLSTLDDFSNPSYPIPPVENSSSDISSFLYNLHFNTSADGSTSMTSIYEWNEDMGMKNVVLQGKIGQGCYGEVYKAIAESTSSTSELPSDVAVKKITHRSPSCLADFEREIAIMKGLKHPNIVEMKGVLQDPEVVLIMEYVPLGSLKAYISVNKERLLPEDHFLKYSLDVAEGMAYLGQQNIVHRDLAARNVLVANEYSVKISDFGLAQVMGNSNYYLLKTNRDLPIRWYAPESLSDGKFSAASDVWSYGVLLYEIFSFGADPILDANCSDTKTLLNLLKSNIRLPCPPKCPSEVYVDLMMECWKSDHRERPSFKNIVQTINKLRNISNG</sequence>
<feature type="domain" description="SH2" evidence="13">
    <location>
        <begin position="318"/>
        <end position="400"/>
    </location>
</feature>
<keyword evidence="1" id="KW-0597">Phosphoprotein</keyword>
<dbReference type="GO" id="GO:0019221">
    <property type="term" value="P:cytokine-mediated signaling pathway"/>
    <property type="evidence" value="ECO:0007669"/>
    <property type="project" value="TreeGrafter"/>
</dbReference>
<dbReference type="GO" id="GO:0030182">
    <property type="term" value="P:neuron differentiation"/>
    <property type="evidence" value="ECO:0007669"/>
    <property type="project" value="UniProtKB-ARBA"/>
</dbReference>
<dbReference type="Pfam" id="PF00017">
    <property type="entry name" value="SH2"/>
    <property type="match status" value="1"/>
</dbReference>
<dbReference type="InterPro" id="IPR000980">
    <property type="entry name" value="SH2"/>
</dbReference>
<dbReference type="SUPFAM" id="SSF47031">
    <property type="entry name" value="Second domain of FERM"/>
    <property type="match status" value="1"/>
</dbReference>
<dbReference type="PRINTS" id="PR00109">
    <property type="entry name" value="TYRKINASE"/>
</dbReference>
<dbReference type="InterPro" id="IPR008266">
    <property type="entry name" value="Tyr_kinase_AS"/>
</dbReference>
<dbReference type="Pfam" id="PF07714">
    <property type="entry name" value="PK_Tyr_Ser-Thr"/>
    <property type="match status" value="2"/>
</dbReference>
<dbReference type="Gene3D" id="3.30.200.20">
    <property type="entry name" value="Phosphorylase Kinase, domain 1"/>
    <property type="match status" value="1"/>
</dbReference>
<evidence type="ECO:0000256" key="1">
    <source>
        <dbReference type="ARBA" id="ARBA00022553"/>
    </source>
</evidence>
<evidence type="ECO:0000259" key="14">
    <source>
        <dbReference type="PROSITE" id="PS50011"/>
    </source>
</evidence>
<keyword evidence="3" id="KW-0677">Repeat</keyword>
<proteinExistence type="inferred from homology"/>
<feature type="domain" description="Protein kinase" evidence="14">
    <location>
        <begin position="825"/>
        <end position="1091"/>
    </location>
</feature>
<dbReference type="GO" id="GO:0005524">
    <property type="term" value="F:ATP binding"/>
    <property type="evidence" value="ECO:0007669"/>
    <property type="project" value="UniProtKB-UniRule"/>
</dbReference>
<dbReference type="GO" id="GO:0016020">
    <property type="term" value="C:membrane"/>
    <property type="evidence" value="ECO:0007669"/>
    <property type="project" value="InterPro"/>
</dbReference>
<dbReference type="GO" id="GO:0002009">
    <property type="term" value="P:morphogenesis of an epithelium"/>
    <property type="evidence" value="ECO:0007669"/>
    <property type="project" value="UniProtKB-ARBA"/>
</dbReference>
<keyword evidence="7 10" id="KW-0727">SH2 domain</keyword>
<protein>
    <recommendedName>
        <fullName evidence="12">Tyrosine-protein kinase</fullName>
        <ecNumber evidence="12">2.7.10.2</ecNumber>
    </recommendedName>
</protein>
<dbReference type="EMBL" id="GBHO01004309">
    <property type="protein sequence ID" value="JAG39295.1"/>
    <property type="molecule type" value="Transcribed_RNA"/>
</dbReference>
<evidence type="ECO:0000256" key="12">
    <source>
        <dbReference type="RuleBase" id="RU362096"/>
    </source>
</evidence>
<dbReference type="GO" id="GO:0005829">
    <property type="term" value="C:cytosol"/>
    <property type="evidence" value="ECO:0007669"/>
    <property type="project" value="TreeGrafter"/>
</dbReference>
<evidence type="ECO:0000256" key="10">
    <source>
        <dbReference type="PROSITE-ProRule" id="PRU00191"/>
    </source>
</evidence>
<evidence type="ECO:0000256" key="9">
    <source>
        <dbReference type="ARBA" id="ARBA00051245"/>
    </source>
</evidence>
<dbReference type="PROSITE" id="PS50001">
    <property type="entry name" value="SH2"/>
    <property type="match status" value="1"/>
</dbReference>
<evidence type="ECO:0000256" key="2">
    <source>
        <dbReference type="ARBA" id="ARBA00022679"/>
    </source>
</evidence>
<evidence type="ECO:0000259" key="15">
    <source>
        <dbReference type="PROSITE" id="PS50057"/>
    </source>
</evidence>
<dbReference type="SUPFAM" id="SSF55550">
    <property type="entry name" value="SH2 domain"/>
    <property type="match status" value="1"/>
</dbReference>
<evidence type="ECO:0000256" key="7">
    <source>
        <dbReference type="ARBA" id="ARBA00022999"/>
    </source>
</evidence>
<feature type="domain" description="FERM" evidence="15">
    <location>
        <begin position="4"/>
        <end position="299"/>
    </location>
</feature>
<dbReference type="PROSITE" id="PS00107">
    <property type="entry name" value="PROTEIN_KINASE_ATP"/>
    <property type="match status" value="1"/>
</dbReference>
<dbReference type="FunFam" id="1.10.510.10:FF:000554">
    <property type="entry name" value="Predicted protein"/>
    <property type="match status" value="1"/>
</dbReference>
<dbReference type="SMART" id="SM00295">
    <property type="entry name" value="B41"/>
    <property type="match status" value="1"/>
</dbReference>
<dbReference type="CDD" id="cd14473">
    <property type="entry name" value="FERM_B-lobe"/>
    <property type="match status" value="1"/>
</dbReference>
<evidence type="ECO:0000256" key="3">
    <source>
        <dbReference type="ARBA" id="ARBA00022737"/>
    </source>
</evidence>
<accession>A0A0A9ZBW4</accession>
<gene>
    <name evidence="16" type="primary">Jak2</name>
    <name evidence="17" type="synonym">Jak2_0</name>
    <name evidence="16" type="ORF">CM83_56052</name>
    <name evidence="17" type="ORF">g.35924</name>
</gene>
<evidence type="ECO:0000313" key="16">
    <source>
        <dbReference type="EMBL" id="JAG39295.1"/>
    </source>
</evidence>
<keyword evidence="6 11" id="KW-0067">ATP-binding</keyword>
<evidence type="ECO:0000256" key="5">
    <source>
        <dbReference type="ARBA" id="ARBA00022777"/>
    </source>
</evidence>
<feature type="binding site" evidence="11">
    <location>
        <position position="861"/>
    </location>
    <ligand>
        <name>ATP</name>
        <dbReference type="ChEBI" id="CHEBI:30616"/>
    </ligand>
</feature>
<dbReference type="InterPro" id="IPR000719">
    <property type="entry name" value="Prot_kinase_dom"/>
</dbReference>
<dbReference type="GO" id="GO:0005126">
    <property type="term" value="F:cytokine receptor binding"/>
    <property type="evidence" value="ECO:0007669"/>
    <property type="project" value="TreeGrafter"/>
</dbReference>
<name>A0A0A9ZBW4_LYGHE</name>
<dbReference type="InterPro" id="IPR017441">
    <property type="entry name" value="Protein_kinase_ATP_BS"/>
</dbReference>
<organism evidence="16">
    <name type="scientific">Lygus hesperus</name>
    <name type="common">Western plant bug</name>
    <dbReference type="NCBI Taxonomy" id="30085"/>
    <lineage>
        <taxon>Eukaryota</taxon>
        <taxon>Metazoa</taxon>
        <taxon>Ecdysozoa</taxon>
        <taxon>Arthropoda</taxon>
        <taxon>Hexapoda</taxon>
        <taxon>Insecta</taxon>
        <taxon>Pterygota</taxon>
        <taxon>Neoptera</taxon>
        <taxon>Paraneoptera</taxon>
        <taxon>Hemiptera</taxon>
        <taxon>Heteroptera</taxon>
        <taxon>Panheteroptera</taxon>
        <taxon>Cimicomorpha</taxon>
        <taxon>Miridae</taxon>
        <taxon>Mirini</taxon>
        <taxon>Lygus</taxon>
    </lineage>
</organism>
<dbReference type="PROSITE" id="PS00109">
    <property type="entry name" value="PROTEIN_KINASE_TYR"/>
    <property type="match status" value="1"/>
</dbReference>
<dbReference type="InterPro" id="IPR019748">
    <property type="entry name" value="FERM_central"/>
</dbReference>
<dbReference type="InterPro" id="IPR001245">
    <property type="entry name" value="Ser-Thr/Tyr_kinase_cat_dom"/>
</dbReference>
<keyword evidence="2 12" id="KW-0808">Transferase</keyword>
<dbReference type="InterPro" id="IPR000299">
    <property type="entry name" value="FERM_domain"/>
</dbReference>
<dbReference type="AlphaFoldDB" id="A0A0A9ZBW4"/>
<dbReference type="GO" id="GO:0009887">
    <property type="term" value="P:animal organ morphogenesis"/>
    <property type="evidence" value="ECO:0007669"/>
    <property type="project" value="UniProtKB-ARBA"/>
</dbReference>
<dbReference type="GO" id="GO:0007259">
    <property type="term" value="P:cell surface receptor signaling pathway via JAK-STAT"/>
    <property type="evidence" value="ECO:0007669"/>
    <property type="project" value="TreeGrafter"/>
</dbReference>
<dbReference type="InterPro" id="IPR036860">
    <property type="entry name" value="SH2_dom_sf"/>
</dbReference>
<evidence type="ECO:0000256" key="6">
    <source>
        <dbReference type="ARBA" id="ARBA00022840"/>
    </source>
</evidence>
<keyword evidence="4 11" id="KW-0547">Nucleotide-binding</keyword>
<dbReference type="InterPro" id="IPR019749">
    <property type="entry name" value="Band_41_domain"/>
</dbReference>
<dbReference type="GO" id="GO:0004715">
    <property type="term" value="F:non-membrane spanning protein tyrosine kinase activity"/>
    <property type="evidence" value="ECO:0007669"/>
    <property type="project" value="UniProtKB-EC"/>
</dbReference>
<keyword evidence="8 12" id="KW-0829">Tyrosine-protein kinase</keyword>
<evidence type="ECO:0000256" key="4">
    <source>
        <dbReference type="ARBA" id="ARBA00022741"/>
    </source>
</evidence>
<dbReference type="EC" id="2.7.10.2" evidence="12"/>
<dbReference type="CDD" id="cd00192">
    <property type="entry name" value="PTKc"/>
    <property type="match status" value="1"/>
</dbReference>
<dbReference type="SUPFAM" id="SSF56112">
    <property type="entry name" value="Protein kinase-like (PK-like)"/>
    <property type="match status" value="2"/>
</dbReference>
<reference evidence="16" key="2">
    <citation type="submission" date="2014-07" db="EMBL/GenBank/DDBJ databases">
        <authorList>
            <person name="Hull J."/>
        </authorList>
    </citation>
    <scope>NUCLEOTIDE SEQUENCE</scope>
</reference>
<dbReference type="InterPro" id="IPR016251">
    <property type="entry name" value="Tyr_kinase_non-rcpt_Jak/Tyk2"/>
</dbReference>
<reference evidence="16" key="1">
    <citation type="journal article" date="2014" name="PLoS ONE">
        <title>Transcriptome-Based Identification of ABC Transporters in the Western Tarnished Plant Bug Lygus hesperus.</title>
        <authorList>
            <person name="Hull J.J."/>
            <person name="Chaney K."/>
            <person name="Geib S.M."/>
            <person name="Fabrick J.A."/>
            <person name="Brent C.S."/>
            <person name="Walsh D."/>
            <person name="Lavine L.C."/>
        </authorList>
    </citation>
    <scope>NUCLEOTIDE SEQUENCE</scope>
</reference>
<evidence type="ECO:0000256" key="11">
    <source>
        <dbReference type="PROSITE-ProRule" id="PRU10141"/>
    </source>
</evidence>
<dbReference type="SMART" id="SM00252">
    <property type="entry name" value="SH2"/>
    <property type="match status" value="1"/>
</dbReference>
<dbReference type="InterPro" id="IPR051286">
    <property type="entry name" value="JAK"/>
</dbReference>
<evidence type="ECO:0000313" key="17">
    <source>
        <dbReference type="EMBL" id="JAQ04712.1"/>
    </source>
</evidence>
<comment type="catalytic activity">
    <reaction evidence="9 12">
        <text>L-tyrosyl-[protein] + ATP = O-phospho-L-tyrosyl-[protein] + ADP + H(+)</text>
        <dbReference type="Rhea" id="RHEA:10596"/>
        <dbReference type="Rhea" id="RHEA-COMP:10136"/>
        <dbReference type="Rhea" id="RHEA-COMP:20101"/>
        <dbReference type="ChEBI" id="CHEBI:15378"/>
        <dbReference type="ChEBI" id="CHEBI:30616"/>
        <dbReference type="ChEBI" id="CHEBI:46858"/>
        <dbReference type="ChEBI" id="CHEBI:61978"/>
        <dbReference type="ChEBI" id="CHEBI:456216"/>
        <dbReference type="EC" id="2.7.10.2"/>
    </reaction>
</comment>